<gene>
    <name evidence="3" type="ORF">CWS31_001805</name>
</gene>
<dbReference type="RefSeq" id="WP_101343393.1">
    <property type="nucleotide sequence ID" value="NZ_PJAI02000001.1"/>
</dbReference>
<evidence type="ECO:0000256" key="1">
    <source>
        <dbReference type="ARBA" id="ARBA00006817"/>
    </source>
</evidence>
<feature type="domain" description="Activator of Hsp90 ATPase homologue 1/2-like C-terminal" evidence="2">
    <location>
        <begin position="10"/>
        <end position="133"/>
    </location>
</feature>
<evidence type="ECO:0000313" key="3">
    <source>
        <dbReference type="EMBL" id="TYK67282.1"/>
    </source>
</evidence>
<evidence type="ECO:0000313" key="4">
    <source>
        <dbReference type="Proteomes" id="UP000815846"/>
    </source>
</evidence>
<comment type="caution">
    <text evidence="3">The sequence shown here is derived from an EMBL/GenBank/DDBJ whole genome shotgun (WGS) entry which is preliminary data.</text>
</comment>
<keyword evidence="4" id="KW-1185">Reference proteome</keyword>
<reference evidence="3 4" key="1">
    <citation type="submission" date="2019-08" db="EMBL/GenBank/DDBJ databases">
        <title>Microbe sample from Colwellia echini.</title>
        <authorList>
            <person name="Christiansen L."/>
            <person name="Pathiraja D."/>
            <person name="Schultz-Johansen M."/>
            <person name="Choi I.-G."/>
            <person name="Stougaard P."/>
        </authorList>
    </citation>
    <scope>NUCLEOTIDE SEQUENCE [LARGE SCALE GENOMIC DNA]</scope>
    <source>
        <strain evidence="3 4">A3</strain>
    </source>
</reference>
<protein>
    <submittedName>
        <fullName evidence="3">ATPase</fullName>
    </submittedName>
</protein>
<evidence type="ECO:0000259" key="2">
    <source>
        <dbReference type="Pfam" id="PF08327"/>
    </source>
</evidence>
<dbReference type="InterPro" id="IPR023393">
    <property type="entry name" value="START-like_dom_sf"/>
</dbReference>
<dbReference type="Proteomes" id="UP000815846">
    <property type="component" value="Unassembled WGS sequence"/>
</dbReference>
<dbReference type="EMBL" id="PJAI02000001">
    <property type="protein sequence ID" value="TYK67282.1"/>
    <property type="molecule type" value="Genomic_DNA"/>
</dbReference>
<dbReference type="Pfam" id="PF08327">
    <property type="entry name" value="AHSA1"/>
    <property type="match status" value="1"/>
</dbReference>
<name>A0ABY3N222_9GAMM</name>
<comment type="similarity">
    <text evidence="1">Belongs to the AHA1 family.</text>
</comment>
<dbReference type="InterPro" id="IPR013538">
    <property type="entry name" value="ASHA1/2-like_C"/>
</dbReference>
<sequence length="135" mass="15473">MKISIETIINAPLTKIWSAWTTPEDIKNWNFATNDWCCPTADINLAVGGKFTYQMAAKDGSMAFDFSGEFIEITPFKNISYKLEDNRTVLVSFIENTEGIKLVETFDAEDENSGEQQRQGWLLILENFKQYVENK</sequence>
<dbReference type="Gene3D" id="3.30.530.20">
    <property type="match status" value="1"/>
</dbReference>
<organism evidence="3 4">
    <name type="scientific">Colwellia echini</name>
    <dbReference type="NCBI Taxonomy" id="1982103"/>
    <lineage>
        <taxon>Bacteria</taxon>
        <taxon>Pseudomonadati</taxon>
        <taxon>Pseudomonadota</taxon>
        <taxon>Gammaproteobacteria</taxon>
        <taxon>Alteromonadales</taxon>
        <taxon>Colwelliaceae</taxon>
        <taxon>Colwellia</taxon>
    </lineage>
</organism>
<proteinExistence type="inferred from homology"/>
<accession>A0ABY3N222</accession>
<dbReference type="SUPFAM" id="SSF55961">
    <property type="entry name" value="Bet v1-like"/>
    <property type="match status" value="1"/>
</dbReference>